<dbReference type="SUPFAM" id="SSF53271">
    <property type="entry name" value="PRTase-like"/>
    <property type="match status" value="1"/>
</dbReference>
<comment type="caution">
    <text evidence="3">The sequence shown here is derived from an EMBL/GenBank/DDBJ whole genome shotgun (WGS) entry which is preliminary data.</text>
</comment>
<sequence>MNFFKGINELLFPEGGVCLLCNVETDDVDRYICSYCRNNIEYLNREIDLSYLEKTIYSLFYNEFIKEKIYLYKYENYGYLYKPLGEILLQTIYEKNIMKDIDIITYVPIHRRRKAIRGYNQSELIAGYLSKKLDIPISKNNLIRIKWTKPQNKLNRHDRIRNIEGVFKIKDSIEFMDKEILIIDDIITTGSTVSECAKVLLQEGKGRKVYALSITSGMKL</sequence>
<dbReference type="PANTHER" id="PTHR47505">
    <property type="entry name" value="DNA UTILIZATION PROTEIN YHGH"/>
    <property type="match status" value="1"/>
</dbReference>
<evidence type="ECO:0000313" key="4">
    <source>
        <dbReference type="Proteomes" id="UP001142078"/>
    </source>
</evidence>
<dbReference type="AlphaFoldDB" id="A0A9X2MKH7"/>
<dbReference type="Pfam" id="PF00156">
    <property type="entry name" value="Pribosyltran"/>
    <property type="match status" value="1"/>
</dbReference>
<dbReference type="PANTHER" id="PTHR47505:SF1">
    <property type="entry name" value="DNA UTILIZATION PROTEIN YHGH"/>
    <property type="match status" value="1"/>
</dbReference>
<protein>
    <submittedName>
        <fullName evidence="3">Phosphoribosyltransferase family protein</fullName>
    </submittedName>
</protein>
<dbReference type="InterPro" id="IPR051910">
    <property type="entry name" value="ComF/GntX_DNA_util-trans"/>
</dbReference>
<feature type="domain" description="Phosphoribosyltransferase" evidence="2">
    <location>
        <begin position="123"/>
        <end position="204"/>
    </location>
</feature>
<dbReference type="InterPro" id="IPR029057">
    <property type="entry name" value="PRTase-like"/>
</dbReference>
<dbReference type="Gene3D" id="3.40.50.2020">
    <property type="match status" value="1"/>
</dbReference>
<keyword evidence="3" id="KW-0328">Glycosyltransferase</keyword>
<dbReference type="Proteomes" id="UP001142078">
    <property type="component" value="Unassembled WGS sequence"/>
</dbReference>
<dbReference type="InterPro" id="IPR000836">
    <property type="entry name" value="PRTase_dom"/>
</dbReference>
<name>A0A9X2MKH7_9FIRM</name>
<gene>
    <name evidence="3" type="ORF">NSA23_11470</name>
</gene>
<reference evidence="3" key="1">
    <citation type="submission" date="2022-07" db="EMBL/GenBank/DDBJ databases">
        <title>Enhanced cultured diversity of the mouse gut microbiota enables custom-made synthetic communities.</title>
        <authorList>
            <person name="Afrizal A."/>
        </authorList>
    </citation>
    <scope>NUCLEOTIDE SEQUENCE</scope>
    <source>
        <strain evidence="3">DSM 29482</strain>
    </source>
</reference>
<evidence type="ECO:0000256" key="1">
    <source>
        <dbReference type="ARBA" id="ARBA00008007"/>
    </source>
</evidence>
<proteinExistence type="inferred from homology"/>
<evidence type="ECO:0000313" key="3">
    <source>
        <dbReference type="EMBL" id="MCR2044725.1"/>
    </source>
</evidence>
<comment type="similarity">
    <text evidence="1">Belongs to the ComF/GntX family.</text>
</comment>
<evidence type="ECO:0000259" key="2">
    <source>
        <dbReference type="Pfam" id="PF00156"/>
    </source>
</evidence>
<organism evidence="3 4">
    <name type="scientific">Anaerosalibacter massiliensis</name>
    <dbReference type="NCBI Taxonomy" id="1347392"/>
    <lineage>
        <taxon>Bacteria</taxon>
        <taxon>Bacillati</taxon>
        <taxon>Bacillota</taxon>
        <taxon>Tissierellia</taxon>
        <taxon>Tissierellales</taxon>
        <taxon>Sporanaerobacteraceae</taxon>
        <taxon>Anaerosalibacter</taxon>
    </lineage>
</organism>
<dbReference type="GO" id="GO:0016757">
    <property type="term" value="F:glycosyltransferase activity"/>
    <property type="evidence" value="ECO:0007669"/>
    <property type="project" value="UniProtKB-KW"/>
</dbReference>
<keyword evidence="4" id="KW-1185">Reference proteome</keyword>
<dbReference type="EMBL" id="JANJZL010000008">
    <property type="protein sequence ID" value="MCR2044725.1"/>
    <property type="molecule type" value="Genomic_DNA"/>
</dbReference>
<dbReference type="RefSeq" id="WP_257490558.1">
    <property type="nucleotide sequence ID" value="NZ_JANJZL010000008.1"/>
</dbReference>
<keyword evidence="3" id="KW-0808">Transferase</keyword>
<accession>A0A9X2MKH7</accession>